<protein>
    <submittedName>
        <fullName evidence="5">Uncharacterized protein</fullName>
    </submittedName>
</protein>
<dbReference type="EMBL" id="VZOK01000008">
    <property type="protein sequence ID" value="KAB0639690.1"/>
    <property type="molecule type" value="Genomic_DNA"/>
</dbReference>
<dbReference type="GO" id="GO:0005975">
    <property type="term" value="P:carbohydrate metabolic process"/>
    <property type="evidence" value="ECO:0007669"/>
    <property type="project" value="InterPro"/>
</dbReference>
<keyword evidence="2" id="KW-1015">Disulfide bond</keyword>
<organism evidence="5 6">
    <name type="scientific">Burkholderia stagnalis</name>
    <dbReference type="NCBI Taxonomy" id="1503054"/>
    <lineage>
        <taxon>Bacteria</taxon>
        <taxon>Pseudomonadati</taxon>
        <taxon>Pseudomonadota</taxon>
        <taxon>Betaproteobacteria</taxon>
        <taxon>Burkholderiales</taxon>
        <taxon>Burkholderiaceae</taxon>
        <taxon>Burkholderia</taxon>
        <taxon>Burkholderia cepacia complex</taxon>
    </lineage>
</organism>
<dbReference type="InterPro" id="IPR017853">
    <property type="entry name" value="GH"/>
</dbReference>
<dbReference type="InterPro" id="IPR018155">
    <property type="entry name" value="Hyaluronidase"/>
</dbReference>
<dbReference type="InterPro" id="IPR013785">
    <property type="entry name" value="Aldolase_TIM"/>
</dbReference>
<name>A0A6L3N0T5_9BURK</name>
<gene>
    <name evidence="5" type="ORF">F7R25_06930</name>
</gene>
<dbReference type="SUPFAM" id="SSF51445">
    <property type="entry name" value="(Trans)glycosidases"/>
    <property type="match status" value="1"/>
</dbReference>
<sequence length="328" mass="35028">MPGSRRCSDERRRSVGAATAGPDFPQPSNEDTTMKQPGFIRMAAARLGLPAALLALGLFAGVPGAAHAAPFTVLDNTAYADVSIGHGAVKINFIPARYCKPLTVDANGRAVLPSRSAWVNLINTYDPTPADAPGYLVLDCEELYLSGSSATIANHLAILKQLQAWAREVRPNRTLGWYGLVNTAHISSADANAAYRGVAELMDLDGGHTAHFPSAYIRADGADSWTRVDWATQLNRNIASAAQADALSRTGPHPVFPYLWPQYYDRNTQLVPGGQWQYILNDILATTANGAVIWGGQNPAVAYNPGNGGAGEWVGVTQTFLDSLGNRN</sequence>
<evidence type="ECO:0000313" key="5">
    <source>
        <dbReference type="EMBL" id="KAB0639690.1"/>
    </source>
</evidence>
<dbReference type="Pfam" id="PF01630">
    <property type="entry name" value="Glyco_hydro_56"/>
    <property type="match status" value="1"/>
</dbReference>
<evidence type="ECO:0000256" key="3">
    <source>
        <dbReference type="SAM" id="MobiDB-lite"/>
    </source>
</evidence>
<evidence type="ECO:0000256" key="4">
    <source>
        <dbReference type="SAM" id="Phobius"/>
    </source>
</evidence>
<comment type="similarity">
    <text evidence="1">Belongs to the glycosyl hydrolase 56 family.</text>
</comment>
<accession>A0A6L3N0T5</accession>
<dbReference type="AlphaFoldDB" id="A0A6L3N0T5"/>
<dbReference type="GO" id="GO:0004415">
    <property type="term" value="F:hyalurononglucosaminidase activity"/>
    <property type="evidence" value="ECO:0007669"/>
    <property type="project" value="InterPro"/>
</dbReference>
<dbReference type="Gene3D" id="3.20.20.70">
    <property type="entry name" value="Aldolase class I"/>
    <property type="match status" value="1"/>
</dbReference>
<evidence type="ECO:0000256" key="2">
    <source>
        <dbReference type="ARBA" id="ARBA00023157"/>
    </source>
</evidence>
<proteinExistence type="inferred from homology"/>
<keyword evidence="4" id="KW-0472">Membrane</keyword>
<evidence type="ECO:0000256" key="1">
    <source>
        <dbReference type="ARBA" id="ARBA00008871"/>
    </source>
</evidence>
<reference evidence="5 6" key="1">
    <citation type="submission" date="2019-09" db="EMBL/GenBank/DDBJ databases">
        <title>Draft genome sequences of 48 bacterial type strains from the CCUG.</title>
        <authorList>
            <person name="Tunovic T."/>
            <person name="Pineiro-Iglesias B."/>
            <person name="Unosson C."/>
            <person name="Inganas E."/>
            <person name="Ohlen M."/>
            <person name="Cardew S."/>
            <person name="Jensie-Markopoulos S."/>
            <person name="Salva-Serra F."/>
            <person name="Jaen-Luchoro D."/>
            <person name="Karlsson R."/>
            <person name="Svensson-Stadler L."/>
            <person name="Chun J."/>
            <person name="Moore E."/>
        </authorList>
    </citation>
    <scope>NUCLEOTIDE SEQUENCE [LARGE SCALE GENOMIC DNA]</scope>
    <source>
        <strain evidence="5 6">CCUG 65686</strain>
    </source>
</reference>
<evidence type="ECO:0000313" key="6">
    <source>
        <dbReference type="Proteomes" id="UP000473470"/>
    </source>
</evidence>
<feature type="compositionally biased region" description="Basic and acidic residues" evidence="3">
    <location>
        <begin position="1"/>
        <end position="13"/>
    </location>
</feature>
<feature type="transmembrane region" description="Helical" evidence="4">
    <location>
        <begin position="43"/>
        <end position="62"/>
    </location>
</feature>
<comment type="caution">
    <text evidence="5">The sequence shown here is derived from an EMBL/GenBank/DDBJ whole genome shotgun (WGS) entry which is preliminary data.</text>
</comment>
<feature type="region of interest" description="Disordered" evidence="3">
    <location>
        <begin position="1"/>
        <end position="34"/>
    </location>
</feature>
<keyword evidence="4" id="KW-1133">Transmembrane helix</keyword>
<dbReference type="Proteomes" id="UP000473470">
    <property type="component" value="Unassembled WGS sequence"/>
</dbReference>
<keyword evidence="4" id="KW-0812">Transmembrane</keyword>